<dbReference type="Proteomes" id="UP000234323">
    <property type="component" value="Unassembled WGS sequence"/>
</dbReference>
<organism evidence="2 3">
    <name type="scientific">Rhizophagus irregularis</name>
    <dbReference type="NCBI Taxonomy" id="588596"/>
    <lineage>
        <taxon>Eukaryota</taxon>
        <taxon>Fungi</taxon>
        <taxon>Fungi incertae sedis</taxon>
        <taxon>Mucoromycota</taxon>
        <taxon>Glomeromycotina</taxon>
        <taxon>Glomeromycetes</taxon>
        <taxon>Glomerales</taxon>
        <taxon>Glomeraceae</taxon>
        <taxon>Rhizophagus</taxon>
    </lineage>
</organism>
<comment type="caution">
    <text evidence="2">The sequence shown here is derived from an EMBL/GenBank/DDBJ whole genome shotgun (WGS) entry which is preliminary data.</text>
</comment>
<sequence length="536" mass="61379">MTRLNWHNFIVQKNPSNYKSYQRGNKSWFVVDTSFEFEVLPLHKELSEFFLQKHYYYNLEKALQLNANVGYVHLQNNALDESGNFFKLSIKREEDSLQYFWQEFGKDSTFTYCNAQGQEKLGFHLMIKRYNLKNISLTSVLGLTEPIIIEILQKTVYKVFPDRFSHQGQTKKEKILIRSLKRKSDELEKFCNNEENIVCGIKLEEKGKIIDPKFTQALMVMHEKDKSALYNANRNIKRLKTKVAVFQNKRSNLDNKTDLINQKSEKIKKSVNDILDEKKLESTILISTEQYLSLILSHPCNHCYNTDLQNKSYHVSYVGFNITIDIDCQICGTIDSYSNQSKGINFSHLVAASALVSGINRHTIQTALAVMGITTQSCKQAYHKYQSQIFPTIISKAEESARQALDAAIVHANTKEKKSFVIGFDCSWSHSRNAGQASGEFIYLDNLEGYGYKAVVAFHVIEKSRIITRKGKDSASEEKVVIRQGNFDASSRQMEHAILIALLEKIIPILEESDLLLEVCIDGDLDSNKTLTNVPI</sequence>
<proteinExistence type="predicted"/>
<accession>A0A2I1HJ95</accession>
<evidence type="ECO:0000256" key="1">
    <source>
        <dbReference type="SAM" id="Coils"/>
    </source>
</evidence>
<keyword evidence="1" id="KW-0175">Coiled coil</keyword>
<dbReference type="VEuPathDB" id="FungiDB:RhiirFUN_010526"/>
<evidence type="ECO:0000313" key="2">
    <source>
        <dbReference type="EMBL" id="PKY58952.1"/>
    </source>
</evidence>
<name>A0A2I1HJ95_9GLOM</name>
<dbReference type="EMBL" id="LLXI01003274">
    <property type="protein sequence ID" value="PKY58952.1"/>
    <property type="molecule type" value="Genomic_DNA"/>
</dbReference>
<feature type="coiled-coil region" evidence="1">
    <location>
        <begin position="229"/>
        <end position="256"/>
    </location>
</feature>
<dbReference type="VEuPathDB" id="FungiDB:FUN_024271"/>
<keyword evidence="3" id="KW-1185">Reference proteome</keyword>
<dbReference type="OrthoDB" id="2420210at2759"/>
<dbReference type="VEuPathDB" id="FungiDB:RhiirA1_463710"/>
<protein>
    <submittedName>
        <fullName evidence="2">Uncharacterized protein</fullName>
    </submittedName>
</protein>
<reference evidence="2 3" key="1">
    <citation type="submission" date="2015-10" db="EMBL/GenBank/DDBJ databases">
        <title>Genome analyses suggest a sexual origin of heterokaryosis in a supposedly ancient asexual fungus.</title>
        <authorList>
            <person name="Ropars J."/>
            <person name="Sedzielewska K."/>
            <person name="Noel J."/>
            <person name="Charron P."/>
            <person name="Farinelli L."/>
            <person name="Marton T."/>
            <person name="Kruger M."/>
            <person name="Pelin A."/>
            <person name="Brachmann A."/>
            <person name="Corradi N."/>
        </authorList>
    </citation>
    <scope>NUCLEOTIDE SEQUENCE [LARGE SCALE GENOMIC DNA]</scope>
    <source>
        <strain evidence="2 3">A4</strain>
    </source>
</reference>
<gene>
    <name evidence="2" type="ORF">RhiirA4_481297</name>
</gene>
<evidence type="ECO:0000313" key="3">
    <source>
        <dbReference type="Proteomes" id="UP000234323"/>
    </source>
</evidence>
<dbReference type="AlphaFoldDB" id="A0A2I1HJ95"/>